<name>A0A9P6A6R7_PLEER</name>
<protein>
    <submittedName>
        <fullName evidence="2">Uncharacterized protein</fullName>
    </submittedName>
</protein>
<dbReference type="OrthoDB" id="10319734at2759"/>
<dbReference type="AlphaFoldDB" id="A0A9P6A6R7"/>
<sequence>MLPGSHMYAKMTSPTKGGCDRSPSRFAKELHSPYVKPDSKRSSILISCPYDHQCKSTAHDFAGLMSHGVCTHGVFDAFLCPFCPFSIDNPEALVRHGIMKHGFYPRSHPSCIGIPCSDSTRTTRTTYRKKRMPDRSDYLEDRALSDHLSSDDPTLLWRPSLAHAAEGRLQDTHCHTGHRQCNPLRSARKRRSLSKDSSNTTPSPSPSPSRSPLSLHLSYDYTPPVDPTASALYRPLLAPFVEPEPYPMPDYAEDTVIYPLEMPEFDDDISSRSCAGGLSW</sequence>
<evidence type="ECO:0000313" key="3">
    <source>
        <dbReference type="Proteomes" id="UP000807025"/>
    </source>
</evidence>
<reference evidence="2" key="1">
    <citation type="submission" date="2020-11" db="EMBL/GenBank/DDBJ databases">
        <authorList>
            <consortium name="DOE Joint Genome Institute"/>
            <person name="Ahrendt S."/>
            <person name="Riley R."/>
            <person name="Andreopoulos W."/>
            <person name="Labutti K."/>
            <person name="Pangilinan J."/>
            <person name="Ruiz-Duenas F.J."/>
            <person name="Barrasa J.M."/>
            <person name="Sanchez-Garcia M."/>
            <person name="Camarero S."/>
            <person name="Miyauchi S."/>
            <person name="Serrano A."/>
            <person name="Linde D."/>
            <person name="Babiker R."/>
            <person name="Drula E."/>
            <person name="Ayuso-Fernandez I."/>
            <person name="Pacheco R."/>
            <person name="Padilla G."/>
            <person name="Ferreira P."/>
            <person name="Barriuso J."/>
            <person name="Kellner H."/>
            <person name="Castanera R."/>
            <person name="Alfaro M."/>
            <person name="Ramirez L."/>
            <person name="Pisabarro A.G."/>
            <person name="Kuo A."/>
            <person name="Tritt A."/>
            <person name="Lipzen A."/>
            <person name="He G."/>
            <person name="Yan M."/>
            <person name="Ng V."/>
            <person name="Cullen D."/>
            <person name="Martin F."/>
            <person name="Rosso M.-N."/>
            <person name="Henrissat B."/>
            <person name="Hibbett D."/>
            <person name="Martinez A.T."/>
            <person name="Grigoriev I.V."/>
        </authorList>
    </citation>
    <scope>NUCLEOTIDE SEQUENCE</scope>
    <source>
        <strain evidence="2">ATCC 90797</strain>
    </source>
</reference>
<evidence type="ECO:0000256" key="1">
    <source>
        <dbReference type="SAM" id="MobiDB-lite"/>
    </source>
</evidence>
<evidence type="ECO:0000313" key="2">
    <source>
        <dbReference type="EMBL" id="KAF9499245.1"/>
    </source>
</evidence>
<comment type="caution">
    <text evidence="2">The sequence shown here is derived from an EMBL/GenBank/DDBJ whole genome shotgun (WGS) entry which is preliminary data.</text>
</comment>
<dbReference type="Proteomes" id="UP000807025">
    <property type="component" value="Unassembled WGS sequence"/>
</dbReference>
<dbReference type="EMBL" id="MU154533">
    <property type="protein sequence ID" value="KAF9499245.1"/>
    <property type="molecule type" value="Genomic_DNA"/>
</dbReference>
<proteinExistence type="predicted"/>
<organism evidence="2 3">
    <name type="scientific">Pleurotus eryngii</name>
    <name type="common">Boletus of the steppes</name>
    <dbReference type="NCBI Taxonomy" id="5323"/>
    <lineage>
        <taxon>Eukaryota</taxon>
        <taxon>Fungi</taxon>
        <taxon>Dikarya</taxon>
        <taxon>Basidiomycota</taxon>
        <taxon>Agaricomycotina</taxon>
        <taxon>Agaricomycetes</taxon>
        <taxon>Agaricomycetidae</taxon>
        <taxon>Agaricales</taxon>
        <taxon>Pleurotineae</taxon>
        <taxon>Pleurotaceae</taxon>
        <taxon>Pleurotus</taxon>
    </lineage>
</organism>
<gene>
    <name evidence="2" type="ORF">BDN71DRAFT_1586965</name>
</gene>
<accession>A0A9P6A6R7</accession>
<keyword evidence="3" id="KW-1185">Reference proteome</keyword>
<feature type="region of interest" description="Disordered" evidence="1">
    <location>
        <begin position="169"/>
        <end position="219"/>
    </location>
</feature>